<sequence>MRSSLQPVPANTVAAATVIGGGRLASRTGLFAGEPAPTRRAVSNHRCVSTANLCRSGFTREYGSGGNGGRRVEIGQQGRPLRG</sequence>
<dbReference type="EMBL" id="QJRE01000114">
    <property type="protein sequence ID" value="NWL47939.1"/>
    <property type="molecule type" value="Genomic_DNA"/>
</dbReference>
<evidence type="ECO:0000313" key="2">
    <source>
        <dbReference type="EMBL" id="NWL47939.1"/>
    </source>
</evidence>
<comment type="caution">
    <text evidence="2">The sequence shown here is derived from an EMBL/GenBank/DDBJ whole genome shotgun (WGS) entry which is preliminary data.</text>
</comment>
<proteinExistence type="predicted"/>
<dbReference type="AlphaFoldDB" id="A0ABD6N308"/>
<feature type="region of interest" description="Disordered" evidence="1">
    <location>
        <begin position="62"/>
        <end position="83"/>
    </location>
</feature>
<reference evidence="2 3" key="1">
    <citation type="submission" date="2018-06" db="EMBL/GenBank/DDBJ databases">
        <title>Bacteria isolated from soil of Wuhan.</title>
        <authorList>
            <person name="Xiang W."/>
            <person name="Huang C."/>
        </authorList>
    </citation>
    <scope>NUCLEOTIDE SEQUENCE [LARGE SCALE GENOMIC DNA]</scope>
    <source>
        <strain evidence="3">xwS4</strain>
    </source>
</reference>
<gene>
    <name evidence="2" type="ORF">DM819_19255</name>
</gene>
<name>A0ABD6N308_9PSED</name>
<evidence type="ECO:0000256" key="1">
    <source>
        <dbReference type="SAM" id="MobiDB-lite"/>
    </source>
</evidence>
<dbReference type="Proteomes" id="UP000704738">
    <property type="component" value="Unassembled WGS sequence"/>
</dbReference>
<accession>A0ABD6N308</accession>
<organism evidence="2 3">
    <name type="scientific">Pseudomonas hunanensis</name>
    <dbReference type="NCBI Taxonomy" id="1247546"/>
    <lineage>
        <taxon>Bacteria</taxon>
        <taxon>Pseudomonadati</taxon>
        <taxon>Pseudomonadota</taxon>
        <taxon>Gammaproteobacteria</taxon>
        <taxon>Pseudomonadales</taxon>
        <taxon>Pseudomonadaceae</taxon>
        <taxon>Pseudomonas</taxon>
    </lineage>
</organism>
<protein>
    <submittedName>
        <fullName evidence="2">Diguanylate phosphodiesterase</fullName>
    </submittedName>
</protein>
<evidence type="ECO:0000313" key="3">
    <source>
        <dbReference type="Proteomes" id="UP000704738"/>
    </source>
</evidence>